<dbReference type="FunFam" id="3.90.76.10:FF:000001">
    <property type="entry name" value="Oligopeptide ABC transporter substrate-binding protein"/>
    <property type="match status" value="1"/>
</dbReference>
<dbReference type="Gene3D" id="3.10.105.10">
    <property type="entry name" value="Dipeptide-binding Protein, Domain 3"/>
    <property type="match status" value="1"/>
</dbReference>
<dbReference type="EMBL" id="PYNF01000010">
    <property type="protein sequence ID" value="PSU98252.1"/>
    <property type="molecule type" value="Genomic_DNA"/>
</dbReference>
<organism evidence="5 6">
    <name type="scientific">Photobacterium kishitanii</name>
    <dbReference type="NCBI Taxonomy" id="318456"/>
    <lineage>
        <taxon>Bacteria</taxon>
        <taxon>Pseudomonadati</taxon>
        <taxon>Pseudomonadota</taxon>
        <taxon>Gammaproteobacteria</taxon>
        <taxon>Vibrionales</taxon>
        <taxon>Vibrionaceae</taxon>
        <taxon>Photobacterium</taxon>
    </lineage>
</organism>
<dbReference type="Gene3D" id="3.40.190.10">
    <property type="entry name" value="Periplasmic binding protein-like II"/>
    <property type="match status" value="1"/>
</dbReference>
<dbReference type="PROSITE" id="PS01040">
    <property type="entry name" value="SBP_BACTERIAL_5"/>
    <property type="match status" value="1"/>
</dbReference>
<dbReference type="FunFam" id="3.10.105.10:FF:000001">
    <property type="entry name" value="Oligopeptide ABC transporter, oligopeptide-binding protein"/>
    <property type="match status" value="1"/>
</dbReference>
<dbReference type="Pfam" id="PF00496">
    <property type="entry name" value="SBP_bac_5"/>
    <property type="match status" value="1"/>
</dbReference>
<evidence type="ECO:0000313" key="5">
    <source>
        <dbReference type="EMBL" id="PSU98252.1"/>
    </source>
</evidence>
<dbReference type="Proteomes" id="UP000241426">
    <property type="component" value="Unassembled WGS sequence"/>
</dbReference>
<protein>
    <submittedName>
        <fullName evidence="5">Oligopeptide ABC transporter substrate-binding protein OppA</fullName>
    </submittedName>
</protein>
<dbReference type="InterPro" id="IPR000914">
    <property type="entry name" value="SBP_5_dom"/>
</dbReference>
<dbReference type="InterPro" id="IPR023765">
    <property type="entry name" value="SBP_5_CS"/>
</dbReference>
<dbReference type="GO" id="GO:0015833">
    <property type="term" value="P:peptide transport"/>
    <property type="evidence" value="ECO:0007669"/>
    <property type="project" value="TreeGrafter"/>
</dbReference>
<dbReference type="GeneID" id="29945171"/>
<evidence type="ECO:0000313" key="6">
    <source>
        <dbReference type="Proteomes" id="UP000241426"/>
    </source>
</evidence>
<evidence type="ECO:0000256" key="2">
    <source>
        <dbReference type="ARBA" id="ARBA00005695"/>
    </source>
</evidence>
<dbReference type="InterPro" id="IPR039424">
    <property type="entry name" value="SBP_5"/>
</dbReference>
<keyword evidence="3" id="KW-0813">Transport</keyword>
<name>A0A0B7J6F9_9GAMM</name>
<gene>
    <name evidence="5" type="ORF">C9J27_13405</name>
</gene>
<dbReference type="AlphaFoldDB" id="A0A0B7J6F9"/>
<dbReference type="Gene3D" id="3.90.76.10">
    <property type="entry name" value="Dipeptide-binding Protein, Domain 1"/>
    <property type="match status" value="1"/>
</dbReference>
<accession>A0A2T3KH56</accession>
<accession>A0A0B7J6F9</accession>
<keyword evidence="4" id="KW-0732">Signal</keyword>
<dbReference type="SUPFAM" id="SSF53850">
    <property type="entry name" value="Periplasmic binding protein-like II"/>
    <property type="match status" value="1"/>
</dbReference>
<dbReference type="PANTHER" id="PTHR30290:SF10">
    <property type="entry name" value="PERIPLASMIC OLIGOPEPTIDE-BINDING PROTEIN-RELATED"/>
    <property type="match status" value="1"/>
</dbReference>
<comment type="caution">
    <text evidence="5">The sequence shown here is derived from an EMBL/GenBank/DDBJ whole genome shotgun (WGS) entry which is preliminary data.</text>
</comment>
<evidence type="ECO:0000256" key="3">
    <source>
        <dbReference type="ARBA" id="ARBA00022448"/>
    </source>
</evidence>
<reference evidence="5 6" key="1">
    <citation type="submission" date="2018-01" db="EMBL/GenBank/DDBJ databases">
        <title>Whole genome sequencing of Histamine producing bacteria.</title>
        <authorList>
            <person name="Butler K."/>
        </authorList>
    </citation>
    <scope>NUCLEOTIDE SEQUENCE [LARGE SCALE GENOMIC DNA]</scope>
    <source>
        <strain evidence="5 6">FS-7.2</strain>
    </source>
</reference>
<evidence type="ECO:0000256" key="1">
    <source>
        <dbReference type="ARBA" id="ARBA00004196"/>
    </source>
</evidence>
<dbReference type="GO" id="GO:1904680">
    <property type="term" value="F:peptide transmembrane transporter activity"/>
    <property type="evidence" value="ECO:0007669"/>
    <property type="project" value="TreeGrafter"/>
</dbReference>
<sequence length="543" mass="60949">MYKNKITQALLLGVGLVVALPSFSTFAAQVPADIKLADKQELVRANGTEPESLDPQKVSGVPESNVIRDLLEGLVNQDAEGNLVAGVAKSWQTTDNKTWIFHLRDDAKWSNGDAVTADDFVYTWRRLADPKTASPYASYLEMTTMANATDIIAGKQSSEKLGVEAVDAHTLKVTLDKPLSYFAAMLAHTSMKPVNKNAIEKFGDQWTKVGNYVSNGAYKLDNWVVNERIVLTRNNNYWNNKDTVINKVTFLPIENQVAAMNRFLAGEVDMTYEMPNEHFKRLTKEYPQDVKVTPYLCSYYYEFNTARKPFDNSDVRKALSYAIDRDVLAKFIVGKGETPAYNFTPLATNGLDVDMPEYAQLNQKQRLEKAKALLAAAGYSKDNPLTFKVLYNTSENHKKIAVAIASMWKKSLGVEAQLENQEWKSYLDSKRQGNFDVSRAGWCGDYNEASTFLAIMRTGHTQNYPKYASADYDKAIDDAILAPTAAERAADYKRAEASLAQDMPIMPIYHYVNARLVNPQLGGYPMKNPEDNIYSKDMYFIAK</sequence>
<dbReference type="eggNOG" id="COG4166">
    <property type="taxonomic scope" value="Bacteria"/>
</dbReference>
<dbReference type="InterPro" id="IPR030678">
    <property type="entry name" value="Peptide/Ni-bd"/>
</dbReference>
<dbReference type="GO" id="GO:0043190">
    <property type="term" value="C:ATP-binding cassette (ABC) transporter complex"/>
    <property type="evidence" value="ECO:0007669"/>
    <property type="project" value="InterPro"/>
</dbReference>
<comment type="subcellular location">
    <subcellularLocation>
        <location evidence="1">Cell envelope</location>
    </subcellularLocation>
</comment>
<comment type="similarity">
    <text evidence="2">Belongs to the bacterial solute-binding protein 5 family.</text>
</comment>
<dbReference type="RefSeq" id="WP_036793865.1">
    <property type="nucleotide sequence ID" value="NZ_LN794352.1"/>
</dbReference>
<dbReference type="PIRSF" id="PIRSF002741">
    <property type="entry name" value="MppA"/>
    <property type="match status" value="1"/>
</dbReference>
<evidence type="ECO:0000256" key="4">
    <source>
        <dbReference type="ARBA" id="ARBA00022729"/>
    </source>
</evidence>
<dbReference type="PANTHER" id="PTHR30290">
    <property type="entry name" value="PERIPLASMIC BINDING COMPONENT OF ABC TRANSPORTER"/>
    <property type="match status" value="1"/>
</dbReference>
<proteinExistence type="inferred from homology"/>
<dbReference type="GO" id="GO:0030288">
    <property type="term" value="C:outer membrane-bounded periplasmic space"/>
    <property type="evidence" value="ECO:0007669"/>
    <property type="project" value="TreeGrafter"/>
</dbReference>
<dbReference type="CDD" id="cd08504">
    <property type="entry name" value="PBP2_OppA"/>
    <property type="match status" value="1"/>
</dbReference>